<evidence type="ECO:0000313" key="2">
    <source>
        <dbReference type="EMBL" id="TYS18638.1"/>
    </source>
</evidence>
<dbReference type="RefSeq" id="WP_148938316.1">
    <property type="nucleotide sequence ID" value="NZ_VTEI01000002.1"/>
</dbReference>
<comment type="caution">
    <text evidence="2">The sequence shown here is derived from an EMBL/GenBank/DDBJ whole genome shotgun (WGS) entry which is preliminary data.</text>
</comment>
<keyword evidence="1" id="KW-0472">Membrane</keyword>
<reference evidence="2 3" key="1">
    <citation type="submission" date="2019-08" db="EMBL/GenBank/DDBJ databases">
        <title>Bacillus genomes from the desert of Cuatro Cienegas, Coahuila.</title>
        <authorList>
            <person name="Olmedo-Alvarez G."/>
        </authorList>
    </citation>
    <scope>NUCLEOTIDE SEQUENCE [LARGE SCALE GENOMIC DNA]</scope>
    <source>
        <strain evidence="2 3">CH34_1T</strain>
    </source>
</reference>
<name>A0A5D4NYM6_9BACI</name>
<evidence type="ECO:0000313" key="3">
    <source>
        <dbReference type="Proteomes" id="UP000322267"/>
    </source>
</evidence>
<dbReference type="OrthoDB" id="2870746at2"/>
<dbReference type="AlphaFoldDB" id="A0A5D4NYM6"/>
<keyword evidence="1" id="KW-0812">Transmembrane</keyword>
<sequence length="166" mass="19211">MSSLKKTKHVSRIGTKSSKKEDDFVKKWQAALMMLIIFIGGYLAGIYFSKEEVTREIRVGYQDRGRDDVIHFKNIIKNTENQSAVDNIMMIFMKKEKIADPDVNLEKPDIYLEVLNPKHFTGLIDSRIWFKDEGAVIAERSGESWEDVVYYSIHEQDADYLKQIAG</sequence>
<feature type="transmembrane region" description="Helical" evidence="1">
    <location>
        <begin position="28"/>
        <end position="48"/>
    </location>
</feature>
<dbReference type="Proteomes" id="UP000322267">
    <property type="component" value="Unassembled WGS sequence"/>
</dbReference>
<accession>A0A5D4NYM6</accession>
<proteinExistence type="predicted"/>
<protein>
    <submittedName>
        <fullName evidence="2">Uncharacterized protein</fullName>
    </submittedName>
</protein>
<gene>
    <name evidence="2" type="ORF">FZC78_03705</name>
</gene>
<keyword evidence="1" id="KW-1133">Transmembrane helix</keyword>
<evidence type="ECO:0000256" key="1">
    <source>
        <dbReference type="SAM" id="Phobius"/>
    </source>
</evidence>
<organism evidence="2 3">
    <name type="scientific">Rossellomorea vietnamensis</name>
    <dbReference type="NCBI Taxonomy" id="218284"/>
    <lineage>
        <taxon>Bacteria</taxon>
        <taxon>Bacillati</taxon>
        <taxon>Bacillota</taxon>
        <taxon>Bacilli</taxon>
        <taxon>Bacillales</taxon>
        <taxon>Bacillaceae</taxon>
        <taxon>Rossellomorea</taxon>
    </lineage>
</organism>
<dbReference type="EMBL" id="VTEI01000002">
    <property type="protein sequence ID" value="TYS18638.1"/>
    <property type="molecule type" value="Genomic_DNA"/>
</dbReference>